<evidence type="ECO:0000313" key="1">
    <source>
        <dbReference type="EMBL" id="SFC79289.1"/>
    </source>
</evidence>
<accession>A0A1I1M1M7</accession>
<keyword evidence="2" id="KW-1185">Reference proteome</keyword>
<name>A0A1I1M1M7_9SPHI</name>
<dbReference type="AlphaFoldDB" id="A0A1I1M1M7"/>
<evidence type="ECO:0000313" key="2">
    <source>
        <dbReference type="Proteomes" id="UP000199577"/>
    </source>
</evidence>
<dbReference type="Proteomes" id="UP000199577">
    <property type="component" value="Unassembled WGS sequence"/>
</dbReference>
<reference evidence="1 2" key="1">
    <citation type="submission" date="2016-10" db="EMBL/GenBank/DDBJ databases">
        <authorList>
            <person name="de Groot N.N."/>
        </authorList>
    </citation>
    <scope>NUCLEOTIDE SEQUENCE [LARGE SCALE GENOMIC DNA]</scope>
    <source>
        <strain evidence="1 2">DSM 22900</strain>
    </source>
</reference>
<gene>
    <name evidence="1" type="ORF">SAMN05421747_12719</name>
</gene>
<organism evidence="1 2">
    <name type="scientific">Parapedobacter composti</name>
    <dbReference type="NCBI Taxonomy" id="623281"/>
    <lineage>
        <taxon>Bacteria</taxon>
        <taxon>Pseudomonadati</taxon>
        <taxon>Bacteroidota</taxon>
        <taxon>Sphingobacteriia</taxon>
        <taxon>Sphingobacteriales</taxon>
        <taxon>Sphingobacteriaceae</taxon>
        <taxon>Parapedobacter</taxon>
    </lineage>
</organism>
<dbReference type="SUPFAM" id="SSF82185">
    <property type="entry name" value="Histone H3 K4-specific methyltransferase SET7/9 N-terminal domain"/>
    <property type="match status" value="1"/>
</dbReference>
<protein>
    <submittedName>
        <fullName evidence="1">Antitoxin component YwqK of the YwqJK toxin-antitoxin module</fullName>
    </submittedName>
</protein>
<dbReference type="Gene3D" id="2.20.110.10">
    <property type="entry name" value="Histone H3 K4-specific methyltransferase SET7/9 N-terminal domain"/>
    <property type="match status" value="1"/>
</dbReference>
<proteinExistence type="predicted"/>
<dbReference type="EMBL" id="FOLL01000027">
    <property type="protein sequence ID" value="SFC79289.1"/>
    <property type="molecule type" value="Genomic_DNA"/>
</dbReference>
<sequence length="212" mass="24965">MTHDLFFKRTTRIFAVSLMILLWLTAVRQAYGQRYLNEAIPYSNEAVLRTDEGFVEITFTRQHYIGRAAPQMTYHSYYRDSVYRTQGGYHGHPLHGRYVERYNHRGLRVLGRYRYGLPVGKWQYWDEHGTLRKVSRWKDGAETGKFVIYNEAGALQQRGYLRDGKFNGSITTYHTGDSTYRERKRYRLGKEVDGNGQGWFTRAANWIGGVLW</sequence>
<dbReference type="STRING" id="623281.SAMN05421747_12719"/>